<organism evidence="2 3">
    <name type="scientific">Pedobacter metabolipauper</name>
    <dbReference type="NCBI Taxonomy" id="425513"/>
    <lineage>
        <taxon>Bacteria</taxon>
        <taxon>Pseudomonadati</taxon>
        <taxon>Bacteroidota</taxon>
        <taxon>Sphingobacteriia</taxon>
        <taxon>Sphingobacteriales</taxon>
        <taxon>Sphingobacteriaceae</taxon>
        <taxon>Pedobacter</taxon>
    </lineage>
</organism>
<accession>A0A4R6ST71</accession>
<dbReference type="Gene3D" id="1.20.120.1490">
    <property type="match status" value="1"/>
</dbReference>
<evidence type="ECO:0000256" key="1">
    <source>
        <dbReference type="SAM" id="SignalP"/>
    </source>
</evidence>
<feature type="chain" id="PRO_5020881398" evidence="1">
    <location>
        <begin position="21"/>
        <end position="135"/>
    </location>
</feature>
<keyword evidence="3" id="KW-1185">Reference proteome</keyword>
<feature type="signal peptide" evidence="1">
    <location>
        <begin position="1"/>
        <end position="20"/>
    </location>
</feature>
<evidence type="ECO:0000313" key="2">
    <source>
        <dbReference type="EMBL" id="TDQ08527.1"/>
    </source>
</evidence>
<dbReference type="EMBL" id="SNYC01000005">
    <property type="protein sequence ID" value="TDQ08527.1"/>
    <property type="molecule type" value="Genomic_DNA"/>
</dbReference>
<protein>
    <submittedName>
        <fullName evidence="2">Heavy-metal resistance protein</fullName>
    </submittedName>
</protein>
<name>A0A4R6ST71_9SPHI</name>
<dbReference type="Proteomes" id="UP000295620">
    <property type="component" value="Unassembled WGS sequence"/>
</dbReference>
<proteinExistence type="predicted"/>
<gene>
    <name evidence="2" type="ORF">ATK78_3043</name>
</gene>
<dbReference type="OrthoDB" id="798005at2"/>
<sequence length="135" mass="15034">MKKLLMICALLFSVITFAQAQQGQGGGRMGGTPEERAKRSTDMLAEKLKLTDDQKAKVSALYLEQGEKSKKLREEAGDDRDAMRAAMVKSNEELETKITALLTADQKKAFTAWQEERKEMMKKRQEGGGPRPGGR</sequence>
<reference evidence="2 3" key="1">
    <citation type="submission" date="2019-03" db="EMBL/GenBank/DDBJ databases">
        <title>Genomic Encyclopedia of Archaeal and Bacterial Type Strains, Phase II (KMG-II): from individual species to whole genera.</title>
        <authorList>
            <person name="Goeker M."/>
        </authorList>
    </citation>
    <scope>NUCLEOTIDE SEQUENCE [LARGE SCALE GENOMIC DNA]</scope>
    <source>
        <strain evidence="2 3">DSM 19035</strain>
    </source>
</reference>
<comment type="caution">
    <text evidence="2">The sequence shown here is derived from an EMBL/GenBank/DDBJ whole genome shotgun (WGS) entry which is preliminary data.</text>
</comment>
<evidence type="ECO:0000313" key="3">
    <source>
        <dbReference type="Proteomes" id="UP000295620"/>
    </source>
</evidence>
<dbReference type="AlphaFoldDB" id="A0A4R6ST71"/>
<keyword evidence="1" id="KW-0732">Signal</keyword>
<dbReference type="RefSeq" id="WP_133576885.1">
    <property type="nucleotide sequence ID" value="NZ_SNYC01000005.1"/>
</dbReference>